<dbReference type="SUPFAM" id="SSF55874">
    <property type="entry name" value="ATPase domain of HSP90 chaperone/DNA topoisomerase II/histidine kinase"/>
    <property type="match status" value="1"/>
</dbReference>
<keyword evidence="6" id="KW-0808">Transferase</keyword>
<evidence type="ECO:0000256" key="4">
    <source>
        <dbReference type="ARBA" id="ARBA00022475"/>
    </source>
</evidence>
<dbReference type="InterPro" id="IPR003594">
    <property type="entry name" value="HATPase_dom"/>
</dbReference>
<dbReference type="PRINTS" id="PR00344">
    <property type="entry name" value="BCTRLSENSOR"/>
</dbReference>
<evidence type="ECO:0000256" key="10">
    <source>
        <dbReference type="SAM" id="Phobius"/>
    </source>
</evidence>
<reference evidence="13 14" key="1">
    <citation type="submission" date="2019-08" db="EMBL/GenBank/DDBJ databases">
        <title>Complete genome sequence of Kushneria sp. YCWA18, a halophilic phosphate-solubilizing bacterium isolated from Daqiao saltern in China.</title>
        <authorList>
            <person name="Du G.-X."/>
            <person name="Qu L.-Y."/>
        </authorList>
    </citation>
    <scope>NUCLEOTIDE SEQUENCE [LARGE SCALE GENOMIC DNA]</scope>
    <source>
        <strain evidence="13 14">YCWA18</strain>
    </source>
</reference>
<dbReference type="Pfam" id="PF00672">
    <property type="entry name" value="HAMP"/>
    <property type="match status" value="1"/>
</dbReference>
<evidence type="ECO:0000256" key="6">
    <source>
        <dbReference type="ARBA" id="ARBA00022679"/>
    </source>
</evidence>
<proteinExistence type="predicted"/>
<keyword evidence="14" id="KW-1185">Reference proteome</keyword>
<dbReference type="Gene3D" id="1.10.287.130">
    <property type="match status" value="1"/>
</dbReference>
<evidence type="ECO:0000256" key="7">
    <source>
        <dbReference type="ARBA" id="ARBA00022741"/>
    </source>
</evidence>
<evidence type="ECO:0000259" key="12">
    <source>
        <dbReference type="PROSITE" id="PS50885"/>
    </source>
</evidence>
<evidence type="ECO:0000256" key="9">
    <source>
        <dbReference type="ARBA" id="ARBA00022840"/>
    </source>
</evidence>
<keyword evidence="8" id="KW-0418">Kinase</keyword>
<dbReference type="InterPro" id="IPR005467">
    <property type="entry name" value="His_kinase_dom"/>
</dbReference>
<dbReference type="SMART" id="SM00387">
    <property type="entry name" value="HATPase_c"/>
    <property type="match status" value="1"/>
</dbReference>
<dbReference type="SMART" id="SM00304">
    <property type="entry name" value="HAMP"/>
    <property type="match status" value="1"/>
</dbReference>
<dbReference type="EC" id="2.7.13.3" evidence="3"/>
<dbReference type="GO" id="GO:0005524">
    <property type="term" value="F:ATP binding"/>
    <property type="evidence" value="ECO:0007669"/>
    <property type="project" value="UniProtKB-KW"/>
</dbReference>
<keyword evidence="9" id="KW-0067">ATP-binding</keyword>
<dbReference type="PROSITE" id="PS50109">
    <property type="entry name" value="HIS_KIN"/>
    <property type="match status" value="1"/>
</dbReference>
<evidence type="ECO:0000313" key="13">
    <source>
        <dbReference type="EMBL" id="QEL10220.1"/>
    </source>
</evidence>
<dbReference type="InterPro" id="IPR004358">
    <property type="entry name" value="Sig_transdc_His_kin-like_C"/>
</dbReference>
<dbReference type="Pfam" id="PF00512">
    <property type="entry name" value="HisKA"/>
    <property type="match status" value="1"/>
</dbReference>
<dbReference type="InterPro" id="IPR003661">
    <property type="entry name" value="HisK_dim/P_dom"/>
</dbReference>
<keyword evidence="5" id="KW-0597">Phosphoprotein</keyword>
<dbReference type="Pfam" id="PF02518">
    <property type="entry name" value="HATPase_c"/>
    <property type="match status" value="1"/>
</dbReference>
<dbReference type="InterPro" id="IPR050980">
    <property type="entry name" value="2C_sensor_his_kinase"/>
</dbReference>
<dbReference type="GO" id="GO:0000155">
    <property type="term" value="F:phosphorelay sensor kinase activity"/>
    <property type="evidence" value="ECO:0007669"/>
    <property type="project" value="InterPro"/>
</dbReference>
<dbReference type="CDD" id="cd06225">
    <property type="entry name" value="HAMP"/>
    <property type="match status" value="1"/>
</dbReference>
<keyword evidence="10" id="KW-0812">Transmembrane</keyword>
<dbReference type="PROSITE" id="PS50885">
    <property type="entry name" value="HAMP"/>
    <property type="match status" value="1"/>
</dbReference>
<dbReference type="PANTHER" id="PTHR44936">
    <property type="entry name" value="SENSOR PROTEIN CREC"/>
    <property type="match status" value="1"/>
</dbReference>
<dbReference type="SMART" id="SM00388">
    <property type="entry name" value="HisKA"/>
    <property type="match status" value="1"/>
</dbReference>
<dbReference type="InterPro" id="IPR003660">
    <property type="entry name" value="HAMP_dom"/>
</dbReference>
<dbReference type="InterPro" id="IPR036890">
    <property type="entry name" value="HATPase_C_sf"/>
</dbReference>
<feature type="domain" description="Histidine kinase" evidence="11">
    <location>
        <begin position="317"/>
        <end position="534"/>
    </location>
</feature>
<accession>A0A5C0ZUJ3</accession>
<name>A0A5C0ZUJ3_9GAMM</name>
<evidence type="ECO:0000256" key="1">
    <source>
        <dbReference type="ARBA" id="ARBA00000085"/>
    </source>
</evidence>
<dbReference type="KEGG" id="kuy:FY550_03095"/>
<comment type="catalytic activity">
    <reaction evidence="1">
        <text>ATP + protein L-histidine = ADP + protein N-phospho-L-histidine.</text>
        <dbReference type="EC" id="2.7.13.3"/>
    </reaction>
</comment>
<keyword evidence="10" id="KW-0472">Membrane</keyword>
<dbReference type="EMBL" id="CP043420">
    <property type="protein sequence ID" value="QEL10220.1"/>
    <property type="molecule type" value="Genomic_DNA"/>
</dbReference>
<keyword evidence="7" id="KW-0547">Nucleotide-binding</keyword>
<dbReference type="Gene3D" id="3.30.565.10">
    <property type="entry name" value="Histidine kinase-like ATPase, C-terminal domain"/>
    <property type="match status" value="1"/>
</dbReference>
<evidence type="ECO:0000313" key="14">
    <source>
        <dbReference type="Proteomes" id="UP000322553"/>
    </source>
</evidence>
<feature type="transmembrane region" description="Helical" evidence="10">
    <location>
        <begin position="12"/>
        <end position="35"/>
    </location>
</feature>
<organism evidence="13 14">
    <name type="scientific">Kushneria phosphatilytica</name>
    <dbReference type="NCBI Taxonomy" id="657387"/>
    <lineage>
        <taxon>Bacteria</taxon>
        <taxon>Pseudomonadati</taxon>
        <taxon>Pseudomonadota</taxon>
        <taxon>Gammaproteobacteria</taxon>
        <taxon>Oceanospirillales</taxon>
        <taxon>Halomonadaceae</taxon>
        <taxon>Kushneria</taxon>
    </lineage>
</organism>
<dbReference type="PANTHER" id="PTHR44936:SF10">
    <property type="entry name" value="SENSOR PROTEIN RSTB"/>
    <property type="match status" value="1"/>
</dbReference>
<dbReference type="SUPFAM" id="SSF47384">
    <property type="entry name" value="Homodimeric domain of signal transducing histidine kinase"/>
    <property type="match status" value="1"/>
</dbReference>
<dbReference type="InterPro" id="IPR036097">
    <property type="entry name" value="HisK_dim/P_sf"/>
</dbReference>
<dbReference type="CDD" id="cd00082">
    <property type="entry name" value="HisKA"/>
    <property type="match status" value="1"/>
</dbReference>
<dbReference type="RefSeq" id="WP_149054350.1">
    <property type="nucleotide sequence ID" value="NZ_CP043420.1"/>
</dbReference>
<sequence length="545" mass="60374">MSRGSTGGVFLRVYIALVAALLVILAVGLVGVSLVNDWRADQYRQRLAEAPMTLLTALVAAQPEERRNAWLEQEQERTGMGLALTDTEMLGLGYWERRELDRGEVVTRPASGDSGWRLFHRMPDSDTLLVAHFTGLSERQPQQLMLMLRQWLDAVPEDQREARFQTLRDQTSLTMGIGSGSPAGLSSSQLEQLDANQVVMNVEPEKPSLTLYTRLADGRWITVGPVRPFEPLPVISIGVVMMVMLILMGIIVYLLVRGVESRLRHMERAASRFAAGDFDARVEARGSDYLGQFGAAFNSMAAQVQAVLSAQQEMMRAVSHEFRTPVARIRFALQMVEDMSDSPTIRRQLAEVDGDIESIDRLIDEILAYARLDSATESGMMFEPVPTALMPLAEQVIGSLAPMYPALDITVRGDSPTADVDARYIQRALQNLVSNACHHARQRVMVTISVEEEVVTLDVEDDGPGVPRRDRKRIFKPFTRLDDSRTRRGERQGGYGLGLAIVARVVQWHQGQVAVDSSTVLGGARFSLVLPLQRGDEESSTSSTP</sequence>
<evidence type="ECO:0000259" key="11">
    <source>
        <dbReference type="PROSITE" id="PS50109"/>
    </source>
</evidence>
<evidence type="ECO:0000256" key="5">
    <source>
        <dbReference type="ARBA" id="ARBA00022553"/>
    </source>
</evidence>
<keyword evidence="4" id="KW-1003">Cell membrane</keyword>
<protein>
    <recommendedName>
        <fullName evidence="3">histidine kinase</fullName>
        <ecNumber evidence="3">2.7.13.3</ecNumber>
    </recommendedName>
</protein>
<feature type="domain" description="HAMP" evidence="12">
    <location>
        <begin position="257"/>
        <end position="309"/>
    </location>
</feature>
<dbReference type="AlphaFoldDB" id="A0A5C0ZUJ3"/>
<gene>
    <name evidence="13" type="ORF">FY550_03095</name>
</gene>
<evidence type="ECO:0000256" key="3">
    <source>
        <dbReference type="ARBA" id="ARBA00012438"/>
    </source>
</evidence>
<comment type="subcellular location">
    <subcellularLocation>
        <location evidence="2">Cell membrane</location>
        <topology evidence="2">Multi-pass membrane protein</topology>
    </subcellularLocation>
</comment>
<evidence type="ECO:0000256" key="8">
    <source>
        <dbReference type="ARBA" id="ARBA00022777"/>
    </source>
</evidence>
<dbReference type="Gene3D" id="6.10.340.10">
    <property type="match status" value="1"/>
</dbReference>
<keyword evidence="10" id="KW-1133">Transmembrane helix</keyword>
<dbReference type="GO" id="GO:0005886">
    <property type="term" value="C:plasma membrane"/>
    <property type="evidence" value="ECO:0007669"/>
    <property type="project" value="UniProtKB-SubCell"/>
</dbReference>
<feature type="transmembrane region" description="Helical" evidence="10">
    <location>
        <begin position="234"/>
        <end position="256"/>
    </location>
</feature>
<dbReference type="Proteomes" id="UP000322553">
    <property type="component" value="Chromosome"/>
</dbReference>
<evidence type="ECO:0000256" key="2">
    <source>
        <dbReference type="ARBA" id="ARBA00004651"/>
    </source>
</evidence>
<dbReference type="SUPFAM" id="SSF158472">
    <property type="entry name" value="HAMP domain-like"/>
    <property type="match status" value="1"/>
</dbReference>